<protein>
    <recommendedName>
        <fullName evidence="2">ZAD domain-containing protein</fullName>
    </recommendedName>
</protein>
<dbReference type="EMBL" id="LR899012">
    <property type="protein sequence ID" value="CAD7089519.1"/>
    <property type="molecule type" value="Genomic_DNA"/>
</dbReference>
<gene>
    <name evidence="3" type="ORF">HERILL_LOCUS12061</name>
</gene>
<accession>A0A7R8UZM6</accession>
<evidence type="ECO:0000313" key="4">
    <source>
        <dbReference type="Proteomes" id="UP000594454"/>
    </source>
</evidence>
<feature type="domain" description="ZAD" evidence="2">
    <location>
        <begin position="12"/>
        <end position="70"/>
    </location>
</feature>
<feature type="compositionally biased region" description="Basic and acidic residues" evidence="1">
    <location>
        <begin position="73"/>
        <end position="89"/>
    </location>
</feature>
<keyword evidence="4" id="KW-1185">Reference proteome</keyword>
<dbReference type="InParanoid" id="A0A7R8UZM6"/>
<sequence length="349" mass="40386">MSEKQMEDLRQICLICGCHTSQIINVFEPRNGPNIVELIQAKFKFQPVNEDKYLCYSCNNWLINWHSLRNLNKDPVESQSDKSRSRLHESMPQGADRVSISSSANRNQKPAQPNEEFDDNLHRNKKRNGFYFPKRPLLTSLRIGKIKDKSRTCSICGRSIRKRPRKTSKMQKPVRSKMRCKRCTRLGTDNLHLRRTSSSISRNAHHLYNIVNFSRNPLPALDRSLVARLQRLGTTLRWESEPYNGITRSETSFRIHRTESKVKYDTWGEKVNERDEVLIDFNRVLSEVFPLNYHRKGSELNEVEDTAGHRSNGGGRVGVENEELLLEALGCKLPQGVTISLVNDERQIN</sequence>
<dbReference type="Proteomes" id="UP000594454">
    <property type="component" value="Chromosome 4"/>
</dbReference>
<name>A0A7R8UZM6_HERIL</name>
<dbReference type="FunCoup" id="A0A7R8UZM6">
    <property type="interactions" value="84"/>
</dbReference>
<dbReference type="OrthoDB" id="7959766at2759"/>
<dbReference type="AlphaFoldDB" id="A0A7R8UZM6"/>
<evidence type="ECO:0000313" key="3">
    <source>
        <dbReference type="EMBL" id="CAD7089519.1"/>
    </source>
</evidence>
<dbReference type="GO" id="GO:0008270">
    <property type="term" value="F:zinc ion binding"/>
    <property type="evidence" value="ECO:0007669"/>
    <property type="project" value="InterPro"/>
</dbReference>
<dbReference type="InterPro" id="IPR012934">
    <property type="entry name" value="Znf_AD"/>
</dbReference>
<evidence type="ECO:0000259" key="2">
    <source>
        <dbReference type="Pfam" id="PF07776"/>
    </source>
</evidence>
<dbReference type="OMA" id="FRIHRTE"/>
<feature type="compositionally biased region" description="Polar residues" evidence="1">
    <location>
        <begin position="99"/>
        <end position="111"/>
    </location>
</feature>
<feature type="region of interest" description="Disordered" evidence="1">
    <location>
        <begin position="73"/>
        <end position="128"/>
    </location>
</feature>
<organism evidence="3 4">
    <name type="scientific">Hermetia illucens</name>
    <name type="common">Black soldier fly</name>
    <dbReference type="NCBI Taxonomy" id="343691"/>
    <lineage>
        <taxon>Eukaryota</taxon>
        <taxon>Metazoa</taxon>
        <taxon>Ecdysozoa</taxon>
        <taxon>Arthropoda</taxon>
        <taxon>Hexapoda</taxon>
        <taxon>Insecta</taxon>
        <taxon>Pterygota</taxon>
        <taxon>Neoptera</taxon>
        <taxon>Endopterygota</taxon>
        <taxon>Diptera</taxon>
        <taxon>Brachycera</taxon>
        <taxon>Stratiomyomorpha</taxon>
        <taxon>Stratiomyidae</taxon>
        <taxon>Hermetiinae</taxon>
        <taxon>Hermetia</taxon>
    </lineage>
</organism>
<dbReference type="GO" id="GO:0005634">
    <property type="term" value="C:nucleus"/>
    <property type="evidence" value="ECO:0007669"/>
    <property type="project" value="InterPro"/>
</dbReference>
<dbReference type="Pfam" id="PF07776">
    <property type="entry name" value="zf-AD"/>
    <property type="match status" value="1"/>
</dbReference>
<reference evidence="3 4" key="1">
    <citation type="submission" date="2020-11" db="EMBL/GenBank/DDBJ databases">
        <authorList>
            <person name="Wallbank WR R."/>
            <person name="Pardo Diaz C."/>
            <person name="Kozak K."/>
            <person name="Martin S."/>
            <person name="Jiggins C."/>
            <person name="Moest M."/>
            <person name="Warren A I."/>
            <person name="Generalovic N T."/>
            <person name="Byers J.R.P. K."/>
            <person name="Montejo-Kovacevich G."/>
            <person name="Yen C E."/>
        </authorList>
    </citation>
    <scope>NUCLEOTIDE SEQUENCE [LARGE SCALE GENOMIC DNA]</scope>
</reference>
<proteinExistence type="predicted"/>
<evidence type="ECO:0000256" key="1">
    <source>
        <dbReference type="SAM" id="MobiDB-lite"/>
    </source>
</evidence>